<reference evidence="6 7" key="1">
    <citation type="submission" date="2013-01" db="EMBL/GenBank/DDBJ databases">
        <authorList>
            <person name="Harkins D.M."/>
            <person name="Durkin A.S."/>
            <person name="Brinkac L.M."/>
            <person name="Haft D.H."/>
            <person name="Selengut J.D."/>
            <person name="Sanka R."/>
            <person name="DePew J."/>
            <person name="Purushe J."/>
            <person name="Picardeau M."/>
            <person name="Werts C."/>
            <person name="Goarant C."/>
            <person name="Vinetz J.M."/>
            <person name="Sutton G.G."/>
            <person name="Nierman W.C."/>
            <person name="Fouts D.E."/>
        </authorList>
    </citation>
    <scope>NUCLEOTIDE SEQUENCE [LARGE SCALE GENOMIC DNA]</scope>
    <source>
        <strain evidence="6 7">Verdun HP</strain>
    </source>
</reference>
<organism evidence="6 7">
    <name type="scientific">Leptospira interrogans serovar Icterohaemorrhagiae str. Verdun HP</name>
    <dbReference type="NCBI Taxonomy" id="1049910"/>
    <lineage>
        <taxon>Bacteria</taxon>
        <taxon>Pseudomonadati</taxon>
        <taxon>Spirochaetota</taxon>
        <taxon>Spirochaetia</taxon>
        <taxon>Leptospirales</taxon>
        <taxon>Leptospiraceae</taxon>
        <taxon>Leptospira</taxon>
    </lineage>
</organism>
<evidence type="ECO:0000256" key="4">
    <source>
        <dbReference type="ARBA" id="ARBA00022917"/>
    </source>
</evidence>
<dbReference type="GO" id="GO:0005524">
    <property type="term" value="F:ATP binding"/>
    <property type="evidence" value="ECO:0007669"/>
    <property type="project" value="UniProtKB-KW"/>
</dbReference>
<dbReference type="EMBL" id="AHNZ02000543">
    <property type="protein sequence ID" value="EMO04969.1"/>
    <property type="molecule type" value="Genomic_DNA"/>
</dbReference>
<dbReference type="Proteomes" id="UP000012092">
    <property type="component" value="Unassembled WGS sequence"/>
</dbReference>
<evidence type="ECO:0000256" key="2">
    <source>
        <dbReference type="ARBA" id="ARBA00022741"/>
    </source>
</evidence>
<keyword evidence="2" id="KW-0547">Nucleotide-binding</keyword>
<dbReference type="InterPro" id="IPR014729">
    <property type="entry name" value="Rossmann-like_a/b/a_fold"/>
</dbReference>
<keyword evidence="1 6" id="KW-0436">Ligase</keyword>
<comment type="caution">
    <text evidence="6">The sequence shown here is derived from an EMBL/GenBank/DDBJ whole genome shotgun (WGS) entry which is preliminary data.</text>
</comment>
<dbReference type="SUPFAM" id="SSF52374">
    <property type="entry name" value="Nucleotidylyl transferase"/>
    <property type="match status" value="1"/>
</dbReference>
<dbReference type="PROSITE" id="PS00178">
    <property type="entry name" value="AA_TRNA_LIGASE_I"/>
    <property type="match status" value="1"/>
</dbReference>
<protein>
    <submittedName>
        <fullName evidence="6">tRNA ligase class I (W and Y) domain protein</fullName>
    </submittedName>
</protein>
<sequence>MDIQKQIEIIRRGTVDLISEEELKSKLQKKKTLKIKAGFDPTAPDLHLGHFVQLKKLKHF</sequence>
<proteinExistence type="predicted"/>
<evidence type="ECO:0000313" key="7">
    <source>
        <dbReference type="Proteomes" id="UP000012092"/>
    </source>
</evidence>
<accession>M6RK43</accession>
<keyword evidence="5" id="KW-0030">Aminoacyl-tRNA synthetase</keyword>
<keyword evidence="3" id="KW-0067">ATP-binding</keyword>
<dbReference type="InterPro" id="IPR001412">
    <property type="entry name" value="aa-tRNA-synth_I_CS"/>
</dbReference>
<dbReference type="GO" id="GO:0006418">
    <property type="term" value="P:tRNA aminoacylation for protein translation"/>
    <property type="evidence" value="ECO:0007669"/>
    <property type="project" value="InterPro"/>
</dbReference>
<name>M6RK43_LEPIR</name>
<dbReference type="AlphaFoldDB" id="M6RK43"/>
<evidence type="ECO:0000313" key="6">
    <source>
        <dbReference type="EMBL" id="EMO04969.1"/>
    </source>
</evidence>
<keyword evidence="4" id="KW-0648">Protein biosynthesis</keyword>
<evidence type="ECO:0000256" key="1">
    <source>
        <dbReference type="ARBA" id="ARBA00022598"/>
    </source>
</evidence>
<gene>
    <name evidence="6" type="ORF">LEP1GSC116_2424</name>
</gene>
<dbReference type="InterPro" id="IPR002305">
    <property type="entry name" value="aa-tRNA-synth_Ic"/>
</dbReference>
<dbReference type="GO" id="GO:0004812">
    <property type="term" value="F:aminoacyl-tRNA ligase activity"/>
    <property type="evidence" value="ECO:0007669"/>
    <property type="project" value="UniProtKB-KW"/>
</dbReference>
<evidence type="ECO:0000256" key="3">
    <source>
        <dbReference type="ARBA" id="ARBA00022840"/>
    </source>
</evidence>
<dbReference type="Pfam" id="PF00579">
    <property type="entry name" value="tRNA-synt_1b"/>
    <property type="match status" value="1"/>
</dbReference>
<dbReference type="Gene3D" id="3.40.50.620">
    <property type="entry name" value="HUPs"/>
    <property type="match status" value="1"/>
</dbReference>
<feature type="non-terminal residue" evidence="6">
    <location>
        <position position="60"/>
    </location>
</feature>
<evidence type="ECO:0000256" key="5">
    <source>
        <dbReference type="ARBA" id="ARBA00023146"/>
    </source>
</evidence>